<sequence>MKTPSEAYTFAFAPLFSQGVIWAMTLYKKINGFGGYGVGINPSITTLMFRDGLIAFLLISSVIIICLSYSVYVHDLQNTVWSILVTILSIWGGRIVMNMQRLKVSPIPPQAELTSYIEDSSANTTINFLHESEEDEANGIGAEFPM</sequence>
<feature type="transmembrane region" description="Helical" evidence="1">
    <location>
        <begin position="53"/>
        <end position="73"/>
    </location>
</feature>
<accession>A0A9P5TQY3</accession>
<gene>
    <name evidence="2" type="ORF">CPB84DRAFT_1843649</name>
</gene>
<keyword evidence="1" id="KW-1133">Transmembrane helix</keyword>
<keyword evidence="3" id="KW-1185">Reference proteome</keyword>
<feature type="transmembrane region" description="Helical" evidence="1">
    <location>
        <begin position="79"/>
        <end position="97"/>
    </location>
</feature>
<protein>
    <submittedName>
        <fullName evidence="2">Uncharacterized protein</fullName>
    </submittedName>
</protein>
<evidence type="ECO:0000313" key="3">
    <source>
        <dbReference type="Proteomes" id="UP000724874"/>
    </source>
</evidence>
<keyword evidence="1" id="KW-0812">Transmembrane</keyword>
<evidence type="ECO:0000256" key="1">
    <source>
        <dbReference type="SAM" id="Phobius"/>
    </source>
</evidence>
<dbReference type="Proteomes" id="UP000724874">
    <property type="component" value="Unassembled WGS sequence"/>
</dbReference>
<name>A0A9P5TQY3_GYMJU</name>
<evidence type="ECO:0000313" key="2">
    <source>
        <dbReference type="EMBL" id="KAF8908194.1"/>
    </source>
</evidence>
<keyword evidence="1" id="KW-0472">Membrane</keyword>
<dbReference type="EMBL" id="JADNYJ010000012">
    <property type="protein sequence ID" value="KAF8908194.1"/>
    <property type="molecule type" value="Genomic_DNA"/>
</dbReference>
<dbReference type="OrthoDB" id="3020506at2759"/>
<organism evidence="2 3">
    <name type="scientific">Gymnopilus junonius</name>
    <name type="common">Spectacular rustgill mushroom</name>
    <name type="synonym">Gymnopilus spectabilis subsp. junonius</name>
    <dbReference type="NCBI Taxonomy" id="109634"/>
    <lineage>
        <taxon>Eukaryota</taxon>
        <taxon>Fungi</taxon>
        <taxon>Dikarya</taxon>
        <taxon>Basidiomycota</taxon>
        <taxon>Agaricomycotina</taxon>
        <taxon>Agaricomycetes</taxon>
        <taxon>Agaricomycetidae</taxon>
        <taxon>Agaricales</taxon>
        <taxon>Agaricineae</taxon>
        <taxon>Hymenogastraceae</taxon>
        <taxon>Gymnopilus</taxon>
    </lineage>
</organism>
<proteinExistence type="predicted"/>
<reference evidence="2" key="1">
    <citation type="submission" date="2020-11" db="EMBL/GenBank/DDBJ databases">
        <authorList>
            <consortium name="DOE Joint Genome Institute"/>
            <person name="Ahrendt S."/>
            <person name="Riley R."/>
            <person name="Andreopoulos W."/>
            <person name="LaButti K."/>
            <person name="Pangilinan J."/>
            <person name="Ruiz-duenas F.J."/>
            <person name="Barrasa J.M."/>
            <person name="Sanchez-Garcia M."/>
            <person name="Camarero S."/>
            <person name="Miyauchi S."/>
            <person name="Serrano A."/>
            <person name="Linde D."/>
            <person name="Babiker R."/>
            <person name="Drula E."/>
            <person name="Ayuso-Fernandez I."/>
            <person name="Pacheco R."/>
            <person name="Padilla G."/>
            <person name="Ferreira P."/>
            <person name="Barriuso J."/>
            <person name="Kellner H."/>
            <person name="Castanera R."/>
            <person name="Alfaro M."/>
            <person name="Ramirez L."/>
            <person name="Pisabarro A.G."/>
            <person name="Kuo A."/>
            <person name="Tritt A."/>
            <person name="Lipzen A."/>
            <person name="He G."/>
            <person name="Yan M."/>
            <person name="Ng V."/>
            <person name="Cullen D."/>
            <person name="Martin F."/>
            <person name="Rosso M.-N."/>
            <person name="Henrissat B."/>
            <person name="Hibbett D."/>
            <person name="Martinez A.T."/>
            <person name="Grigoriev I.V."/>
        </authorList>
    </citation>
    <scope>NUCLEOTIDE SEQUENCE</scope>
    <source>
        <strain evidence="2">AH 44721</strain>
    </source>
</reference>
<comment type="caution">
    <text evidence="2">The sequence shown here is derived from an EMBL/GenBank/DDBJ whole genome shotgun (WGS) entry which is preliminary data.</text>
</comment>
<dbReference type="AlphaFoldDB" id="A0A9P5TQY3"/>
<feature type="transmembrane region" description="Helical" evidence="1">
    <location>
        <begin position="6"/>
        <end position="27"/>
    </location>
</feature>